<protein>
    <submittedName>
        <fullName evidence="1">Uncharacterized protein</fullName>
    </submittedName>
</protein>
<gene>
    <name evidence="1" type="ORF">LVIROSA_LOCUS23877</name>
</gene>
<evidence type="ECO:0000313" key="2">
    <source>
        <dbReference type="Proteomes" id="UP001157418"/>
    </source>
</evidence>
<evidence type="ECO:0000313" key="1">
    <source>
        <dbReference type="EMBL" id="CAH1437555.1"/>
    </source>
</evidence>
<sequence length="81" mass="8542">MIVCVSALLCKKWEFLQHIPMDAVQSSQIYALVSQLLESGLCCSEALSVLEALLHNYGSIHDPVAYYESNLGGVGVGGGGG</sequence>
<dbReference type="Proteomes" id="UP001157418">
    <property type="component" value="Unassembled WGS sequence"/>
</dbReference>
<comment type="caution">
    <text evidence="1">The sequence shown here is derived from an EMBL/GenBank/DDBJ whole genome shotgun (WGS) entry which is preliminary data.</text>
</comment>
<accession>A0AAU9NI99</accession>
<keyword evidence="2" id="KW-1185">Reference proteome</keyword>
<name>A0AAU9NI99_9ASTR</name>
<dbReference type="AlphaFoldDB" id="A0AAU9NI99"/>
<proteinExistence type="predicted"/>
<reference evidence="1 2" key="1">
    <citation type="submission" date="2022-01" db="EMBL/GenBank/DDBJ databases">
        <authorList>
            <person name="Xiong W."/>
            <person name="Schranz E."/>
        </authorList>
    </citation>
    <scope>NUCLEOTIDE SEQUENCE [LARGE SCALE GENOMIC DNA]</scope>
</reference>
<dbReference type="EMBL" id="CAKMRJ010004445">
    <property type="protein sequence ID" value="CAH1437555.1"/>
    <property type="molecule type" value="Genomic_DNA"/>
</dbReference>
<organism evidence="1 2">
    <name type="scientific">Lactuca virosa</name>
    <dbReference type="NCBI Taxonomy" id="75947"/>
    <lineage>
        <taxon>Eukaryota</taxon>
        <taxon>Viridiplantae</taxon>
        <taxon>Streptophyta</taxon>
        <taxon>Embryophyta</taxon>
        <taxon>Tracheophyta</taxon>
        <taxon>Spermatophyta</taxon>
        <taxon>Magnoliopsida</taxon>
        <taxon>eudicotyledons</taxon>
        <taxon>Gunneridae</taxon>
        <taxon>Pentapetalae</taxon>
        <taxon>asterids</taxon>
        <taxon>campanulids</taxon>
        <taxon>Asterales</taxon>
        <taxon>Asteraceae</taxon>
        <taxon>Cichorioideae</taxon>
        <taxon>Cichorieae</taxon>
        <taxon>Lactucinae</taxon>
        <taxon>Lactuca</taxon>
    </lineage>
</organism>